<protein>
    <recommendedName>
        <fullName evidence="1">PiggyBac transposable element-derived protein domain-containing protein</fullName>
    </recommendedName>
</protein>
<dbReference type="PANTHER" id="PTHR46599">
    <property type="entry name" value="PIGGYBAC TRANSPOSABLE ELEMENT-DERIVED PROTEIN 4"/>
    <property type="match status" value="1"/>
</dbReference>
<keyword evidence="3" id="KW-1185">Reference proteome</keyword>
<proteinExistence type="predicted"/>
<dbReference type="Proteomes" id="UP001159363">
    <property type="component" value="Chromosome X"/>
</dbReference>
<dbReference type="EMBL" id="JARBHB010000004">
    <property type="protein sequence ID" value="KAJ8886136.1"/>
    <property type="molecule type" value="Genomic_DNA"/>
</dbReference>
<evidence type="ECO:0000259" key="1">
    <source>
        <dbReference type="Pfam" id="PF13843"/>
    </source>
</evidence>
<gene>
    <name evidence="2" type="ORF">PR048_012345</name>
</gene>
<dbReference type="PANTHER" id="PTHR46599:SF6">
    <property type="entry name" value="DUAL SPECIFICITY PHOSPHATASE 26"/>
    <property type="match status" value="1"/>
</dbReference>
<accession>A0ABQ9HP90</accession>
<dbReference type="InterPro" id="IPR029526">
    <property type="entry name" value="PGBD"/>
</dbReference>
<evidence type="ECO:0000313" key="3">
    <source>
        <dbReference type="Proteomes" id="UP001159363"/>
    </source>
</evidence>
<sequence>MFPSVGVGKGGGEHEHELSHYRLFTTSQYCAYQSRRRFSIGCRLDVKLPLLTELRLRYLSHVAGFPSARRCSTAENKERKNIPAWNSFRAERHARPAHYARDIPEDKEKILRVIDGKTARQFSALRVEAMGELMHMYRSPLALPRLSTCTIEWFQLLSVVDACPRITDVQYRSNLILIGPFKYRTVFDGNTGPTTEGKLQECKLLNNPEVKQPFIPRNSTARVSKMASLSSEIWEPHNQCLVTHSSYGWRTNRGNFAADNSHSDRRSVPKLQQAPTTLLHWSIHNLDFVLNNAAPWHASTMLPYAYLRMFVQCIALRKLLGTNKKTLSHNRHWRRPVSDDVGRSSMIIEVKDKPPYYQFIFVVWGHSEKTQILVRPRRRHMLNMPAARSVIEPRSIVRSFVRWNVFVHGRRRRDRNHHALKTPLRRSIVLGRTGLPHFMTAHSAGNSLLMGLSAQREHPIEREFFSLRLEQQFTARSFTIMARRLSYIELENVLSATSDDEEIASESEDHISGISDSSSEEETGTIGVSYLSKDGSIQYSSEPPLRRRAAKDVLKLTPGPTKYATSQITDECSAFLFIILINSNVEGVRVYGDECKTINSVERGAYIGVRLLAGVFKSCNESTERLWDAAKGRPIYRASMILQRFFQISSILRFDSRETRSSRKQNYKFATIRDLWDILVETVPKCLNPSEFVTIDEQLVAFRGNCPFRQYMPSKPAKYGLKFWVLCDNETSYIWNIQPYTGKQPNQPSEKNHGLRVVLYLSFGLKGHNITFDNFFMSYKLGQMFLKKMKNKLSIATELLNTKNKEVFLSTFAFTNNTTSCLCHMFLKKLMCCCSKFISLR</sequence>
<dbReference type="Pfam" id="PF13843">
    <property type="entry name" value="DDE_Tnp_1_7"/>
    <property type="match status" value="1"/>
</dbReference>
<name>A0ABQ9HP90_9NEOP</name>
<reference evidence="2 3" key="1">
    <citation type="submission" date="2023-02" db="EMBL/GenBank/DDBJ databases">
        <title>LHISI_Scaffold_Assembly.</title>
        <authorList>
            <person name="Stuart O.P."/>
            <person name="Cleave R."/>
            <person name="Magrath M.J.L."/>
            <person name="Mikheyev A.S."/>
        </authorList>
    </citation>
    <scope>NUCLEOTIDE SEQUENCE [LARGE SCALE GENOMIC DNA]</scope>
    <source>
        <strain evidence="2">Daus_M_001</strain>
        <tissue evidence="2">Leg muscle</tissue>
    </source>
</reference>
<comment type="caution">
    <text evidence="2">The sequence shown here is derived from an EMBL/GenBank/DDBJ whole genome shotgun (WGS) entry which is preliminary data.</text>
</comment>
<evidence type="ECO:0000313" key="2">
    <source>
        <dbReference type="EMBL" id="KAJ8886136.1"/>
    </source>
</evidence>
<feature type="domain" description="PiggyBac transposable element-derived protein" evidence="1">
    <location>
        <begin position="593"/>
        <end position="788"/>
    </location>
</feature>
<organism evidence="2 3">
    <name type="scientific">Dryococelus australis</name>
    <dbReference type="NCBI Taxonomy" id="614101"/>
    <lineage>
        <taxon>Eukaryota</taxon>
        <taxon>Metazoa</taxon>
        <taxon>Ecdysozoa</taxon>
        <taxon>Arthropoda</taxon>
        <taxon>Hexapoda</taxon>
        <taxon>Insecta</taxon>
        <taxon>Pterygota</taxon>
        <taxon>Neoptera</taxon>
        <taxon>Polyneoptera</taxon>
        <taxon>Phasmatodea</taxon>
        <taxon>Verophasmatodea</taxon>
        <taxon>Anareolatae</taxon>
        <taxon>Phasmatidae</taxon>
        <taxon>Eurycanthinae</taxon>
        <taxon>Dryococelus</taxon>
    </lineage>
</organism>